<comment type="caution">
    <text evidence="1">The sequence shown here is derived from an EMBL/GenBank/DDBJ whole genome shotgun (WGS) entry which is preliminary data.</text>
</comment>
<dbReference type="Proteomes" id="UP000304953">
    <property type="component" value="Unassembled WGS sequence"/>
</dbReference>
<keyword evidence="2" id="KW-1185">Reference proteome</keyword>
<protein>
    <submittedName>
        <fullName evidence="1">Trypsin-like serine protease</fullName>
    </submittedName>
</protein>
<dbReference type="EMBL" id="SRYA01000014">
    <property type="protein sequence ID" value="TGY96611.1"/>
    <property type="molecule type" value="Genomic_DNA"/>
</dbReference>
<reference evidence="1" key="1">
    <citation type="submission" date="2019-04" db="EMBL/GenBank/DDBJ databases">
        <title>Microbes associate with the intestines of laboratory mice.</title>
        <authorList>
            <person name="Navarre W."/>
            <person name="Wong E."/>
            <person name="Huang K."/>
            <person name="Tropini C."/>
            <person name="Ng K."/>
            <person name="Yu B."/>
        </authorList>
    </citation>
    <scope>NUCLEOTIDE SEQUENCE</scope>
    <source>
        <strain evidence="1">NM01_1-7b</strain>
    </source>
</reference>
<evidence type="ECO:0000313" key="1">
    <source>
        <dbReference type="EMBL" id="TGY96611.1"/>
    </source>
</evidence>
<accession>A0AC61RY60</accession>
<sequence length="558" mass="59785">MENNFNGNNNDNNNNNNNSSDSLYSYSYLNQENQERNPNYYERQEENHQSAFKAQEENSRISQTNTADQTAGGERTYTADQTADREGTFSTEPAAGGERTYIAGEAPSRNQEYKRDDSQFYSTGQSNASYSSQWNPVPEDAKKKKQKYSGEKKHHGFGVTVGKCAALALVFGLVSGTVFYGTGLAFQYAGGPNNARLETTAGEDGKTDGTTSNSISGTSVSTATTINDVADIVDNVIPSIVSITNMGQQEMGRDFFGRSYMQDTESAGSGIIISQTEKEIYIATNNHVVANSSQLTVNFTDDQSVTAEIKGSDASTDLAVISVSIADIPEETMEKIKVATLGNSDDIRVGQSAVAIGNALGYGQSVTTGVISALDREVTVQDENTGVSITNDLIQTSAAINPGNSGGALVNMNGEVIGINSVKYNDTSVEGMGFAIPISAAEPIINDLITREVVDESNSAYLGVSGQDVTEDLAESFGIPEGLYITMVQENSAAEKAGIKKGDVITEFDGRKVQSMDGLKELMQYYAAGTEVEITIQTNQNGEWQEQKVTAVLGKKND</sequence>
<gene>
    <name evidence="1" type="ORF">E5329_08585</name>
</gene>
<organism evidence="1 2">
    <name type="scientific">Petralouisia muris</name>
    <dbReference type="NCBI Taxonomy" id="3032872"/>
    <lineage>
        <taxon>Bacteria</taxon>
        <taxon>Bacillati</taxon>
        <taxon>Bacillota</taxon>
        <taxon>Clostridia</taxon>
        <taxon>Lachnospirales</taxon>
        <taxon>Lachnospiraceae</taxon>
        <taxon>Petralouisia</taxon>
    </lineage>
</organism>
<proteinExistence type="predicted"/>
<evidence type="ECO:0000313" key="2">
    <source>
        <dbReference type="Proteomes" id="UP000304953"/>
    </source>
</evidence>
<name>A0AC61RY60_9FIRM</name>